<evidence type="ECO:0000313" key="7">
    <source>
        <dbReference type="EMBL" id="TRY95648.1"/>
    </source>
</evidence>
<dbReference type="InterPro" id="IPR022617">
    <property type="entry name" value="Rad60/SUMO-like_dom"/>
</dbReference>
<sequence>MEKNEEKDHSPPRKYKPVVSIDLSGSEEETEPTEPRSKTFFVRHNEHVCFTREINRKLDAIGSLVYCSPEPQEPEIEYRSSPSPGKDYDDDDDIIIISSDNKQNRRPSNAEDRGRVISLKFRCRTELYKIPLLTTAPLSKAVEQLALKLNVSSSHILLLKKDMDLPVHSSIAELGLGIADIIDCVITENKREESSTSDVITVRLQGKEKTSLLEYSIKNNAPLGTVLDQYVSSWPARARRRAKFYFDGTRVSFDQTPADLDMEDGDVIEVWT</sequence>
<keyword evidence="8" id="KW-1185">Reference proteome</keyword>
<dbReference type="InterPro" id="IPR052324">
    <property type="entry name" value="NFATC2-Int_DNA_Repair"/>
</dbReference>
<dbReference type="Proteomes" id="UP000316079">
    <property type="component" value="Unassembled WGS sequence"/>
</dbReference>
<dbReference type="OrthoDB" id="442921at2759"/>
<evidence type="ECO:0000256" key="2">
    <source>
        <dbReference type="ARBA" id="ARBA00023242"/>
    </source>
</evidence>
<reference evidence="7 8" key="1">
    <citation type="journal article" date="2019" name="Sci. Data">
        <title>Hybrid genome assembly and annotation of Danionella translucida.</title>
        <authorList>
            <person name="Kadobianskyi M."/>
            <person name="Schulze L."/>
            <person name="Schuelke M."/>
            <person name="Judkewitz B."/>
        </authorList>
    </citation>
    <scope>NUCLEOTIDE SEQUENCE [LARGE SCALE GENOMIC DNA]</scope>
    <source>
        <strain evidence="7 8">Bolton</strain>
    </source>
</reference>
<name>A0A553R0E2_9TELE</name>
<dbReference type="AlphaFoldDB" id="A0A553R0E2"/>
<organism evidence="7 8">
    <name type="scientific">Danionella cerebrum</name>
    <dbReference type="NCBI Taxonomy" id="2873325"/>
    <lineage>
        <taxon>Eukaryota</taxon>
        <taxon>Metazoa</taxon>
        <taxon>Chordata</taxon>
        <taxon>Craniata</taxon>
        <taxon>Vertebrata</taxon>
        <taxon>Euteleostomi</taxon>
        <taxon>Actinopterygii</taxon>
        <taxon>Neopterygii</taxon>
        <taxon>Teleostei</taxon>
        <taxon>Ostariophysi</taxon>
        <taxon>Cypriniformes</taxon>
        <taxon>Danionidae</taxon>
        <taxon>Danioninae</taxon>
        <taxon>Danionella</taxon>
    </lineage>
</organism>
<dbReference type="PANTHER" id="PTHR47187:SF1">
    <property type="entry name" value="NFATC2-INTERACTING PROTEIN"/>
    <property type="match status" value="1"/>
</dbReference>
<feature type="region of interest" description="Disordered" evidence="5">
    <location>
        <begin position="1"/>
        <end position="38"/>
    </location>
</feature>
<protein>
    <recommendedName>
        <fullName evidence="3">NFATC2-interacting protein</fullName>
    </recommendedName>
    <alternativeName>
        <fullName evidence="4">Nuclear factor of activated T-cells, cytoplasmic 2-interacting protein</fullName>
    </alternativeName>
</protein>
<dbReference type="SUPFAM" id="SSF54236">
    <property type="entry name" value="Ubiquitin-like"/>
    <property type="match status" value="2"/>
</dbReference>
<proteinExistence type="predicted"/>
<dbReference type="Gene3D" id="3.10.20.90">
    <property type="entry name" value="Phosphatidylinositol 3-kinase Catalytic Subunit, Chain A, domain 1"/>
    <property type="match status" value="2"/>
</dbReference>
<comment type="subcellular location">
    <subcellularLocation>
        <location evidence="1">Nucleus</location>
    </subcellularLocation>
</comment>
<feature type="domain" description="Rad60/SUMO-like" evidence="6">
    <location>
        <begin position="200"/>
        <end position="270"/>
    </location>
</feature>
<dbReference type="Pfam" id="PF11976">
    <property type="entry name" value="Rad60-SLD"/>
    <property type="match status" value="1"/>
</dbReference>
<dbReference type="PANTHER" id="PTHR47187">
    <property type="entry name" value="NFATC2-INTERACTING PROTEIN"/>
    <property type="match status" value="1"/>
</dbReference>
<dbReference type="GO" id="GO:0005634">
    <property type="term" value="C:nucleus"/>
    <property type="evidence" value="ECO:0007669"/>
    <property type="project" value="UniProtKB-SubCell"/>
</dbReference>
<dbReference type="EMBL" id="SRMA01025353">
    <property type="protein sequence ID" value="TRY95648.1"/>
    <property type="molecule type" value="Genomic_DNA"/>
</dbReference>
<dbReference type="STRING" id="623744.A0A553R0E2"/>
<evidence type="ECO:0000256" key="1">
    <source>
        <dbReference type="ARBA" id="ARBA00004123"/>
    </source>
</evidence>
<evidence type="ECO:0000259" key="6">
    <source>
        <dbReference type="Pfam" id="PF11976"/>
    </source>
</evidence>
<feature type="compositionally biased region" description="Basic and acidic residues" evidence="5">
    <location>
        <begin position="1"/>
        <end position="11"/>
    </location>
</feature>
<keyword evidence="2" id="KW-0539">Nucleus</keyword>
<evidence type="ECO:0000256" key="4">
    <source>
        <dbReference type="ARBA" id="ARBA00042764"/>
    </source>
</evidence>
<comment type="caution">
    <text evidence="7">The sequence shown here is derived from an EMBL/GenBank/DDBJ whole genome shotgun (WGS) entry which is preliminary data.</text>
</comment>
<dbReference type="CDD" id="cd17078">
    <property type="entry name" value="Ubl_SLD1_NFATC2ip"/>
    <property type="match status" value="1"/>
</dbReference>
<accession>A0A553R0E2</accession>
<dbReference type="InterPro" id="IPR029071">
    <property type="entry name" value="Ubiquitin-like_domsf"/>
</dbReference>
<feature type="region of interest" description="Disordered" evidence="5">
    <location>
        <begin position="72"/>
        <end position="92"/>
    </location>
</feature>
<evidence type="ECO:0000313" key="8">
    <source>
        <dbReference type="Proteomes" id="UP000316079"/>
    </source>
</evidence>
<evidence type="ECO:0000256" key="3">
    <source>
        <dbReference type="ARBA" id="ARBA00039921"/>
    </source>
</evidence>
<dbReference type="GO" id="GO:0045944">
    <property type="term" value="P:positive regulation of transcription by RNA polymerase II"/>
    <property type="evidence" value="ECO:0007669"/>
    <property type="project" value="TreeGrafter"/>
</dbReference>
<gene>
    <name evidence="7" type="ORF">DNTS_017848</name>
</gene>
<evidence type="ECO:0000256" key="5">
    <source>
        <dbReference type="SAM" id="MobiDB-lite"/>
    </source>
</evidence>